<dbReference type="InterPro" id="IPR001296">
    <property type="entry name" value="Glyco_trans_1"/>
</dbReference>
<dbReference type="Pfam" id="PF08241">
    <property type="entry name" value="Methyltransf_11"/>
    <property type="match status" value="1"/>
</dbReference>
<dbReference type="InterPro" id="IPR013216">
    <property type="entry name" value="Methyltransf_11"/>
</dbReference>
<dbReference type="PANTHER" id="PTHR12526">
    <property type="entry name" value="GLYCOSYLTRANSFERASE"/>
    <property type="match status" value="1"/>
</dbReference>
<dbReference type="CDD" id="cd02440">
    <property type="entry name" value="AdoMet_MTases"/>
    <property type="match status" value="1"/>
</dbReference>
<dbReference type="Proteomes" id="UP000503820">
    <property type="component" value="Unassembled WGS sequence"/>
</dbReference>
<organism evidence="4 5">
    <name type="scientific">Desulfovibrio psychrotolerans</name>
    <dbReference type="NCBI Taxonomy" id="415242"/>
    <lineage>
        <taxon>Bacteria</taxon>
        <taxon>Pseudomonadati</taxon>
        <taxon>Thermodesulfobacteriota</taxon>
        <taxon>Desulfovibrionia</taxon>
        <taxon>Desulfovibrionales</taxon>
        <taxon>Desulfovibrionaceae</taxon>
        <taxon>Desulfovibrio</taxon>
    </lineage>
</organism>
<evidence type="ECO:0000313" key="4">
    <source>
        <dbReference type="EMBL" id="GFM37884.1"/>
    </source>
</evidence>
<dbReference type="GO" id="GO:0016757">
    <property type="term" value="F:glycosyltransferase activity"/>
    <property type="evidence" value="ECO:0007669"/>
    <property type="project" value="InterPro"/>
</dbReference>
<reference evidence="4 5" key="1">
    <citation type="submission" date="2020-05" db="EMBL/GenBank/DDBJ databases">
        <title>Draft genome sequence of Desulfovibrio psychrotolerans JS1T.</title>
        <authorList>
            <person name="Ueno A."/>
            <person name="Tamazawa S."/>
            <person name="Tamamura S."/>
            <person name="Murakami T."/>
            <person name="Kiyama T."/>
            <person name="Inomata H."/>
            <person name="Amano Y."/>
            <person name="Miyakawa K."/>
            <person name="Tamaki H."/>
            <person name="Naganuma T."/>
            <person name="Kaneko K."/>
        </authorList>
    </citation>
    <scope>NUCLEOTIDE SEQUENCE [LARGE SCALE GENOMIC DNA]</scope>
    <source>
        <strain evidence="4 5">JS1</strain>
    </source>
</reference>
<dbReference type="CDD" id="cd03801">
    <property type="entry name" value="GT4_PimA-like"/>
    <property type="match status" value="1"/>
</dbReference>
<dbReference type="Pfam" id="PF00534">
    <property type="entry name" value="Glycos_transf_1"/>
    <property type="match status" value="1"/>
</dbReference>
<accession>A0A7J0BY07</accession>
<dbReference type="InterPro" id="IPR029063">
    <property type="entry name" value="SAM-dependent_MTases_sf"/>
</dbReference>
<dbReference type="GO" id="GO:0008757">
    <property type="term" value="F:S-adenosylmethionine-dependent methyltransferase activity"/>
    <property type="evidence" value="ECO:0007669"/>
    <property type="project" value="InterPro"/>
</dbReference>
<evidence type="ECO:0000259" key="2">
    <source>
        <dbReference type="Pfam" id="PF00534"/>
    </source>
</evidence>
<feature type="domain" description="Glycosyl transferase family 1" evidence="2">
    <location>
        <begin position="179"/>
        <end position="335"/>
    </location>
</feature>
<dbReference type="AlphaFoldDB" id="A0A7J0BY07"/>
<comment type="caution">
    <text evidence="4">The sequence shown here is derived from an EMBL/GenBank/DDBJ whole genome shotgun (WGS) entry which is preliminary data.</text>
</comment>
<feature type="region of interest" description="Disordered" evidence="1">
    <location>
        <begin position="650"/>
        <end position="684"/>
    </location>
</feature>
<dbReference type="SUPFAM" id="SSF53335">
    <property type="entry name" value="S-adenosyl-L-methionine-dependent methyltransferases"/>
    <property type="match status" value="1"/>
</dbReference>
<dbReference type="SUPFAM" id="SSF53756">
    <property type="entry name" value="UDP-Glycosyltransferase/glycogen phosphorylase"/>
    <property type="match status" value="1"/>
</dbReference>
<keyword evidence="5" id="KW-1185">Reference proteome</keyword>
<proteinExistence type="predicted"/>
<dbReference type="Gene3D" id="3.40.50.2000">
    <property type="entry name" value="Glycogen Phosphorylase B"/>
    <property type="match status" value="2"/>
</dbReference>
<sequence>MKALFCTYDRPGYVGGPNAGLRRLLPALRERGIEAECLLLTFGDVRACPTLNALHRSGVPCQHAPYHATTEERVRWILSAVQQRPPAVFVPNIVPAAYYAAMHLKRRGIRCIGVLRSDDGFHRQLAQLFLRTSQERAMDAWVAVSDHLKRMVEQHTPCVVQIPSSAVFPHDDFLPRMHPDQPLRILYSGRLADTQKRISLVTRSLCRLTHTLPDTQATIAGNGPQRAEVEAILAAHPNARVTLLPPQDSANMPALLRTHHAVLLMSEYEGMPLCLLEGMAHGLVPLSTPVESGVPELIRHGETGFLLHEPERDLEEAARALRDPHTFARLSRNARDLVRERFSPDACADAWAHLIATQGASARPQPVRMPVRLCLPPSVGIREDDRATPFRALTAAAASLLPPHHPFLRPRCRPGFVDLYTVRRSILAALTHTLPQFRGTVVDMGAGCAPYRTLFLDAPAVTRYLTADMPQGGYGPQDMPHDAPPPWDMPWDGRTLPMEPGKAGAVVLTEVLEHCPDPARVLAEAHRVLTPGGLIFLTVPFLWPLHDVPCDAYRYTPWTLERLLQSTGFADVQVRPLGGFDAAMAQMLGLYIRRRSLQSGYLRVLRPLLSFAAAPVVRLLTAQDNPPSHFHEGLMCSGLWATARKPSFAPHADAGTPAPEARHGERGCASPLPDACTPAAPEQS</sequence>
<evidence type="ECO:0000256" key="1">
    <source>
        <dbReference type="SAM" id="MobiDB-lite"/>
    </source>
</evidence>
<name>A0A7J0BY07_9BACT</name>
<evidence type="ECO:0000313" key="5">
    <source>
        <dbReference type="Proteomes" id="UP000503820"/>
    </source>
</evidence>
<dbReference type="Gene3D" id="3.40.50.150">
    <property type="entry name" value="Vaccinia Virus protein VP39"/>
    <property type="match status" value="1"/>
</dbReference>
<gene>
    <name evidence="4" type="ORF">DSM19430T_25680</name>
</gene>
<protein>
    <submittedName>
        <fullName evidence="4">Uncharacterized protein</fullName>
    </submittedName>
</protein>
<dbReference type="EMBL" id="BLVP01000010">
    <property type="protein sequence ID" value="GFM37884.1"/>
    <property type="molecule type" value="Genomic_DNA"/>
</dbReference>
<feature type="domain" description="Methyltransferase type 11" evidence="3">
    <location>
        <begin position="492"/>
        <end position="536"/>
    </location>
</feature>
<dbReference type="RefSeq" id="WP_174410505.1">
    <property type="nucleotide sequence ID" value="NZ_BLVP01000010.1"/>
</dbReference>
<evidence type="ECO:0000259" key="3">
    <source>
        <dbReference type="Pfam" id="PF08241"/>
    </source>
</evidence>